<comment type="caution">
    <text evidence="2">The sequence shown here is derived from an EMBL/GenBank/DDBJ whole genome shotgun (WGS) entry which is preliminary data.</text>
</comment>
<dbReference type="PANTHER" id="PTHR11439:SF455">
    <property type="entry name" value="RLK (RECEPTOR-LIKE PROTEIN KINASE) 8, PUTATIVE-RELATED"/>
    <property type="match status" value="1"/>
</dbReference>
<dbReference type="Proteomes" id="UP000288805">
    <property type="component" value="Unassembled WGS sequence"/>
</dbReference>
<evidence type="ECO:0000313" key="2">
    <source>
        <dbReference type="EMBL" id="RVX07246.1"/>
    </source>
</evidence>
<proteinExistence type="predicted"/>
<gene>
    <name evidence="2" type="primary">RE1_2478</name>
    <name evidence="2" type="ORF">CK203_022549</name>
</gene>
<dbReference type="AlphaFoldDB" id="A0A438JE61"/>
<organism evidence="2 3">
    <name type="scientific">Vitis vinifera</name>
    <name type="common">Grape</name>
    <dbReference type="NCBI Taxonomy" id="29760"/>
    <lineage>
        <taxon>Eukaryota</taxon>
        <taxon>Viridiplantae</taxon>
        <taxon>Streptophyta</taxon>
        <taxon>Embryophyta</taxon>
        <taxon>Tracheophyta</taxon>
        <taxon>Spermatophyta</taxon>
        <taxon>Magnoliopsida</taxon>
        <taxon>eudicotyledons</taxon>
        <taxon>Gunneridae</taxon>
        <taxon>Pentapetalae</taxon>
        <taxon>rosids</taxon>
        <taxon>Vitales</taxon>
        <taxon>Vitaceae</taxon>
        <taxon>Viteae</taxon>
        <taxon>Vitis</taxon>
    </lineage>
</organism>
<sequence>MTWHLVPSPAHGKVIGCKWVYKLKLKADGSIDRYKACLVAKDVQNEFLHGDLTEEVFIMQPLGFFHLEFPNHVCKLEKALYCLKQSPCAWFTKLSHALSQWGFTSSLANSSLFIYKSGSIFLVVLIYVDDIIVTGTHSESISQLILSLGHHFAIKDLGPLHYFLGIEVHRSASGLHLSQHKYITNILARTSMTDSKPFHSPMASGYSLSFMMGLLLKMALHTEAVKHILHYLKGTSHYGLSIQATPDYNLTCFTNVNYASSLDDHQSPSSYFVFMGSNIISWSSTKQKVVSRSTAESEYRAVANGATKLSWIGSLLRELNIATNSIPYLYFGNISANYMIANPIFQWSNKAHQD</sequence>
<evidence type="ECO:0000313" key="3">
    <source>
        <dbReference type="Proteomes" id="UP000288805"/>
    </source>
</evidence>
<dbReference type="PANTHER" id="PTHR11439">
    <property type="entry name" value="GAG-POL-RELATED RETROTRANSPOSON"/>
    <property type="match status" value="1"/>
</dbReference>
<name>A0A438JE61_VITVI</name>
<dbReference type="SUPFAM" id="SSF56672">
    <property type="entry name" value="DNA/RNA polymerases"/>
    <property type="match status" value="1"/>
</dbReference>
<evidence type="ECO:0000259" key="1">
    <source>
        <dbReference type="Pfam" id="PF07727"/>
    </source>
</evidence>
<reference evidence="2 3" key="1">
    <citation type="journal article" date="2018" name="PLoS Genet.">
        <title>Population sequencing reveals clonal diversity and ancestral inbreeding in the grapevine cultivar Chardonnay.</title>
        <authorList>
            <person name="Roach M.J."/>
            <person name="Johnson D.L."/>
            <person name="Bohlmann J."/>
            <person name="van Vuuren H.J."/>
            <person name="Jones S.J."/>
            <person name="Pretorius I.S."/>
            <person name="Schmidt S.A."/>
            <person name="Borneman A.R."/>
        </authorList>
    </citation>
    <scope>NUCLEOTIDE SEQUENCE [LARGE SCALE GENOMIC DNA]</scope>
    <source>
        <strain evidence="3">cv. Chardonnay</strain>
        <tissue evidence="2">Leaf</tissue>
    </source>
</reference>
<protein>
    <submittedName>
        <fullName evidence="2">Retrovirus-related Pol polyprotein from transposon RE1</fullName>
    </submittedName>
</protein>
<accession>A0A438JE61</accession>
<dbReference type="CDD" id="cd09272">
    <property type="entry name" value="RNase_HI_RT_Ty1"/>
    <property type="match status" value="1"/>
</dbReference>
<dbReference type="InterPro" id="IPR043502">
    <property type="entry name" value="DNA/RNA_pol_sf"/>
</dbReference>
<dbReference type="InterPro" id="IPR013103">
    <property type="entry name" value="RVT_2"/>
</dbReference>
<dbReference type="Pfam" id="PF07727">
    <property type="entry name" value="RVT_2"/>
    <property type="match status" value="1"/>
</dbReference>
<feature type="domain" description="Reverse transcriptase Ty1/copia-type" evidence="1">
    <location>
        <begin position="42"/>
        <end position="203"/>
    </location>
</feature>
<dbReference type="EMBL" id="QGNW01000046">
    <property type="protein sequence ID" value="RVX07246.1"/>
    <property type="molecule type" value="Genomic_DNA"/>
</dbReference>